<evidence type="ECO:0000256" key="8">
    <source>
        <dbReference type="ARBA" id="ARBA00022692"/>
    </source>
</evidence>
<sequence length="304" mass="35322">MNVPVVFVYIYSFYLVFGFEEWFVVWLGLELNMISFLMLGHLVNNIMVIEAMAKYFFIQSLASGVIMGMMYFGWNSIVWGMVLMMKMGTGPFFGWYIKVVKSFTWWANYILMVFQSIILLVLVLEVMSLFIFYMGMLSLFIGVVGVFGQVSMKGLMGYSSIFHGGWMFMLMEEKSIVWWLYFGFYALMLLGVVSFLSSQMFLSIYVSIGFNSYGFILLMLNLAGIPPFTGFIMKWLSFYFLWMFDYWLLIVMVLMSLVMLYAYFRFVYDVFMGGLFNSGGKVNSKVFFTIESLGLVGLLFVFLL</sequence>
<keyword evidence="6" id="KW-0813">Transport</keyword>
<feature type="transmembrane region" description="Helical" evidence="19">
    <location>
        <begin position="36"/>
        <end position="58"/>
    </location>
</feature>
<name>A0A516IM69_9ARAC</name>
<dbReference type="PANTHER" id="PTHR46552">
    <property type="entry name" value="NADH-UBIQUINONE OXIDOREDUCTASE CHAIN 2"/>
    <property type="match status" value="1"/>
</dbReference>
<feature type="domain" description="NADH:quinone oxidoreductase/Mrp antiporter transmembrane" evidence="20">
    <location>
        <begin position="81"/>
        <end position="257"/>
    </location>
</feature>
<comment type="similarity">
    <text evidence="3">Belongs to the complex I subunit 2 family.</text>
</comment>
<gene>
    <name evidence="21" type="primary">nad2</name>
</gene>
<keyword evidence="8 19" id="KW-0812">Transmembrane</keyword>
<feature type="transmembrane region" description="Helical" evidence="19">
    <location>
        <begin position="284"/>
        <end position="303"/>
    </location>
</feature>
<dbReference type="AlphaFoldDB" id="A0A516IM69"/>
<evidence type="ECO:0000256" key="17">
    <source>
        <dbReference type="ARBA" id="ARBA00031028"/>
    </source>
</evidence>
<evidence type="ECO:0000256" key="10">
    <source>
        <dbReference type="ARBA" id="ARBA00022967"/>
    </source>
</evidence>
<keyword evidence="12 19" id="KW-1133">Transmembrane helix</keyword>
<keyword evidence="11" id="KW-0249">Electron transport</keyword>
<dbReference type="EMBL" id="MN052920">
    <property type="protein sequence ID" value="QDP17865.1"/>
    <property type="molecule type" value="Genomic_DNA"/>
</dbReference>
<organism evidence="21">
    <name type="scientific">Parachtes ignavus</name>
    <dbReference type="NCBI Taxonomy" id="1110489"/>
    <lineage>
        <taxon>Eukaryota</taxon>
        <taxon>Metazoa</taxon>
        <taxon>Ecdysozoa</taxon>
        <taxon>Arthropoda</taxon>
        <taxon>Chelicerata</taxon>
        <taxon>Arachnida</taxon>
        <taxon>Araneae</taxon>
        <taxon>Araneomorphae</taxon>
        <taxon>Haplogynae</taxon>
        <taxon>Dysderoidea</taxon>
        <taxon>Dysderidae</taxon>
        <taxon>Parachtes</taxon>
    </lineage>
</organism>
<evidence type="ECO:0000256" key="4">
    <source>
        <dbReference type="ARBA" id="ARBA00012944"/>
    </source>
</evidence>
<accession>A0A516IM69</accession>
<feature type="transmembrane region" description="Helical" evidence="19">
    <location>
        <begin position="105"/>
        <end position="124"/>
    </location>
</feature>
<evidence type="ECO:0000256" key="19">
    <source>
        <dbReference type="SAM" id="Phobius"/>
    </source>
</evidence>
<evidence type="ECO:0000256" key="13">
    <source>
        <dbReference type="ARBA" id="ARBA00023027"/>
    </source>
</evidence>
<feature type="transmembrane region" description="Helical" evidence="19">
    <location>
        <begin position="64"/>
        <end position="84"/>
    </location>
</feature>
<dbReference type="PANTHER" id="PTHR46552:SF1">
    <property type="entry name" value="NADH-UBIQUINONE OXIDOREDUCTASE CHAIN 2"/>
    <property type="match status" value="1"/>
</dbReference>
<geneLocation type="mitochondrion" evidence="21"/>
<evidence type="ECO:0000313" key="21">
    <source>
        <dbReference type="EMBL" id="QDP17865.1"/>
    </source>
</evidence>
<feature type="transmembrane region" description="Helical" evidence="19">
    <location>
        <begin position="236"/>
        <end position="264"/>
    </location>
</feature>
<evidence type="ECO:0000256" key="9">
    <source>
        <dbReference type="ARBA" id="ARBA00022792"/>
    </source>
</evidence>
<evidence type="ECO:0000256" key="12">
    <source>
        <dbReference type="ARBA" id="ARBA00022989"/>
    </source>
</evidence>
<evidence type="ECO:0000256" key="15">
    <source>
        <dbReference type="ARBA" id="ARBA00023128"/>
    </source>
</evidence>
<keyword evidence="10" id="KW-1278">Translocase</keyword>
<evidence type="ECO:0000259" key="20">
    <source>
        <dbReference type="Pfam" id="PF00361"/>
    </source>
</evidence>
<evidence type="ECO:0000256" key="18">
    <source>
        <dbReference type="ARBA" id="ARBA00049551"/>
    </source>
</evidence>
<keyword evidence="7" id="KW-0679">Respiratory chain</keyword>
<comment type="subcellular location">
    <subcellularLocation>
        <location evidence="2">Mitochondrion inner membrane</location>
        <topology evidence="2">Multi-pass membrane protein</topology>
    </subcellularLocation>
</comment>
<reference evidence="21" key="1">
    <citation type="journal article" date="2019" name="BMC Genomics">
        <title>Arm-less mitochondrial tRNAs conserved for over 30 millions of years in spiders.</title>
        <authorList>
            <person name="Pons J."/>
            <person name="Bover P."/>
            <person name="Bidegaray-Batista L."/>
            <person name="Arnedo M."/>
        </authorList>
    </citation>
    <scope>NUCLEOTIDE SEQUENCE</scope>
    <source>
        <strain evidence="21">K479</strain>
    </source>
</reference>
<feature type="transmembrane region" description="Helical" evidence="19">
    <location>
        <begin position="176"/>
        <end position="196"/>
    </location>
</feature>
<feature type="transmembrane region" description="Helical" evidence="19">
    <location>
        <begin position="202"/>
        <end position="224"/>
    </location>
</feature>
<keyword evidence="13" id="KW-0520">NAD</keyword>
<evidence type="ECO:0000256" key="2">
    <source>
        <dbReference type="ARBA" id="ARBA00004448"/>
    </source>
</evidence>
<protein>
    <recommendedName>
        <fullName evidence="5">NADH-ubiquinone oxidoreductase chain 2</fullName>
        <ecNumber evidence="4">7.1.1.2</ecNumber>
    </recommendedName>
    <alternativeName>
        <fullName evidence="17">NADH dehydrogenase subunit 2</fullName>
    </alternativeName>
</protein>
<evidence type="ECO:0000256" key="1">
    <source>
        <dbReference type="ARBA" id="ARBA00003257"/>
    </source>
</evidence>
<dbReference type="InterPro" id="IPR001750">
    <property type="entry name" value="ND/Mrp_TM"/>
</dbReference>
<keyword evidence="16 19" id="KW-0472">Membrane</keyword>
<comment type="function">
    <text evidence="1">Core subunit of the mitochondrial membrane respiratory chain NADH dehydrogenase (Complex I) that is believed to belong to the minimal assembly required for catalysis. Complex I functions in the transfer of electrons from NADH to the respiratory chain. The immediate electron acceptor for the enzyme is believed to be ubiquinone.</text>
</comment>
<evidence type="ECO:0000256" key="16">
    <source>
        <dbReference type="ARBA" id="ARBA00023136"/>
    </source>
</evidence>
<evidence type="ECO:0000256" key="7">
    <source>
        <dbReference type="ARBA" id="ARBA00022660"/>
    </source>
</evidence>
<keyword evidence="14" id="KW-0830">Ubiquinone</keyword>
<dbReference type="GO" id="GO:0005743">
    <property type="term" value="C:mitochondrial inner membrane"/>
    <property type="evidence" value="ECO:0007669"/>
    <property type="project" value="UniProtKB-SubCell"/>
</dbReference>
<evidence type="ECO:0000256" key="3">
    <source>
        <dbReference type="ARBA" id="ARBA00007012"/>
    </source>
</evidence>
<dbReference type="Pfam" id="PF00361">
    <property type="entry name" value="Proton_antipo_M"/>
    <property type="match status" value="1"/>
</dbReference>
<evidence type="ECO:0000256" key="5">
    <source>
        <dbReference type="ARBA" id="ARBA00021008"/>
    </source>
</evidence>
<evidence type="ECO:0000256" key="14">
    <source>
        <dbReference type="ARBA" id="ARBA00023075"/>
    </source>
</evidence>
<keyword evidence="9" id="KW-0999">Mitochondrion inner membrane</keyword>
<comment type="catalytic activity">
    <reaction evidence="18">
        <text>a ubiquinone + NADH + 5 H(+)(in) = a ubiquinol + NAD(+) + 4 H(+)(out)</text>
        <dbReference type="Rhea" id="RHEA:29091"/>
        <dbReference type="Rhea" id="RHEA-COMP:9565"/>
        <dbReference type="Rhea" id="RHEA-COMP:9566"/>
        <dbReference type="ChEBI" id="CHEBI:15378"/>
        <dbReference type="ChEBI" id="CHEBI:16389"/>
        <dbReference type="ChEBI" id="CHEBI:17976"/>
        <dbReference type="ChEBI" id="CHEBI:57540"/>
        <dbReference type="ChEBI" id="CHEBI:57945"/>
        <dbReference type="EC" id="7.1.1.2"/>
    </reaction>
</comment>
<keyword evidence="15 21" id="KW-0496">Mitochondrion</keyword>
<dbReference type="GO" id="GO:0006120">
    <property type="term" value="P:mitochondrial electron transport, NADH to ubiquinone"/>
    <property type="evidence" value="ECO:0007669"/>
    <property type="project" value="TreeGrafter"/>
</dbReference>
<feature type="transmembrane region" description="Helical" evidence="19">
    <location>
        <begin position="130"/>
        <end position="155"/>
    </location>
</feature>
<evidence type="ECO:0000256" key="11">
    <source>
        <dbReference type="ARBA" id="ARBA00022982"/>
    </source>
</evidence>
<dbReference type="InterPro" id="IPR050175">
    <property type="entry name" value="Complex_I_Subunit_2"/>
</dbReference>
<dbReference type="EC" id="7.1.1.2" evidence="4"/>
<proteinExistence type="inferred from homology"/>
<dbReference type="GO" id="GO:0008137">
    <property type="term" value="F:NADH dehydrogenase (ubiquinone) activity"/>
    <property type="evidence" value="ECO:0007669"/>
    <property type="project" value="UniProtKB-EC"/>
</dbReference>
<evidence type="ECO:0000256" key="6">
    <source>
        <dbReference type="ARBA" id="ARBA00022448"/>
    </source>
</evidence>
<feature type="transmembrane region" description="Helical" evidence="19">
    <location>
        <begin position="6"/>
        <end position="29"/>
    </location>
</feature>